<comment type="caution">
    <text evidence="6">The sequence shown here is derived from an EMBL/GenBank/DDBJ whole genome shotgun (WGS) entry which is preliminary data.</text>
</comment>
<dbReference type="Proteomes" id="UP001642360">
    <property type="component" value="Unassembled WGS sequence"/>
</dbReference>
<keyword evidence="5" id="KW-0408">Iron</keyword>
<dbReference type="PROSITE" id="PS50292">
    <property type="entry name" value="PEROXIDASE_3"/>
    <property type="match status" value="1"/>
</dbReference>
<dbReference type="GO" id="GO:0046872">
    <property type="term" value="F:metal ion binding"/>
    <property type="evidence" value="ECO:0007669"/>
    <property type="project" value="UniProtKB-KW"/>
</dbReference>
<proteinExistence type="predicted"/>
<dbReference type="InterPro" id="IPR019791">
    <property type="entry name" value="Haem_peroxidase_animal"/>
</dbReference>
<dbReference type="GO" id="GO:0006952">
    <property type="term" value="P:defense response"/>
    <property type="evidence" value="ECO:0007669"/>
    <property type="project" value="UniProtKB-KW"/>
</dbReference>
<dbReference type="InterPro" id="IPR037120">
    <property type="entry name" value="Haem_peroxidase_sf_animal"/>
</dbReference>
<keyword evidence="2" id="KW-0611">Plant defense</keyword>
<organism evidence="6 7">
    <name type="scientific">Ilex paraguariensis</name>
    <name type="common">yerba mate</name>
    <dbReference type="NCBI Taxonomy" id="185542"/>
    <lineage>
        <taxon>Eukaryota</taxon>
        <taxon>Viridiplantae</taxon>
        <taxon>Streptophyta</taxon>
        <taxon>Embryophyta</taxon>
        <taxon>Tracheophyta</taxon>
        <taxon>Spermatophyta</taxon>
        <taxon>Magnoliopsida</taxon>
        <taxon>eudicotyledons</taxon>
        <taxon>Gunneridae</taxon>
        <taxon>Pentapetalae</taxon>
        <taxon>asterids</taxon>
        <taxon>campanulids</taxon>
        <taxon>Aquifoliales</taxon>
        <taxon>Aquifoliaceae</taxon>
        <taxon>Ilex</taxon>
    </lineage>
</organism>
<dbReference type="GO" id="GO:0006631">
    <property type="term" value="P:fatty acid metabolic process"/>
    <property type="evidence" value="ECO:0007669"/>
    <property type="project" value="UniProtKB-ARBA"/>
</dbReference>
<keyword evidence="4" id="KW-0560">Oxidoreductase</keyword>
<reference evidence="6 7" key="1">
    <citation type="submission" date="2024-02" db="EMBL/GenBank/DDBJ databases">
        <authorList>
            <person name="Vignale AGUSTIN F."/>
            <person name="Sosa J E."/>
            <person name="Modenutti C."/>
        </authorList>
    </citation>
    <scope>NUCLEOTIDE SEQUENCE [LARGE SCALE GENOMIC DNA]</scope>
</reference>
<accession>A0ABC8SVZ5</accession>
<dbReference type="InterPro" id="IPR050783">
    <property type="entry name" value="Oxylipin_biosynth_metab"/>
</dbReference>
<dbReference type="PANTHER" id="PTHR11903:SF11">
    <property type="entry name" value="ALPHA-DIOXYGENASE 1"/>
    <property type="match status" value="1"/>
</dbReference>
<keyword evidence="1" id="KW-0479">Metal-binding</keyword>
<evidence type="ECO:0000313" key="7">
    <source>
        <dbReference type="Proteomes" id="UP001642360"/>
    </source>
</evidence>
<gene>
    <name evidence="6" type="ORF">ILEXP_LOCUS30094</name>
</gene>
<dbReference type="GO" id="GO:0051213">
    <property type="term" value="F:dioxygenase activity"/>
    <property type="evidence" value="ECO:0007669"/>
    <property type="project" value="UniProtKB-KW"/>
</dbReference>
<dbReference type="SUPFAM" id="SSF48113">
    <property type="entry name" value="Heme-dependent peroxidases"/>
    <property type="match status" value="2"/>
</dbReference>
<keyword evidence="7" id="KW-1185">Reference proteome</keyword>
<protein>
    <submittedName>
        <fullName evidence="6">Uncharacterized protein</fullName>
    </submittedName>
</protein>
<sequence>MVVATKLLARRNLIDTGKQFNMIAAAWIQFMIHDWIDHLEDTQQIELTAPREVANECPLKSFKFYKTKELKRPDPMVVATKLLARRNLIDTGKQFNMIAAAWIQFMIHDWIDHLEDTQQIELTAPREVANECPLKSFKFYKTKEVPTCFYEIKSGFLNTRTPWWDGSAIYGSNAERLQKVRTFRDGKLKIGIDGLLLRDHDGYVISGDIRNSWAGLSTLQALFVHEHNAVCDALKVINHEELNAFTFIFGC</sequence>
<dbReference type="AlphaFoldDB" id="A0ABC8SVZ5"/>
<dbReference type="InterPro" id="IPR010255">
    <property type="entry name" value="Haem_peroxidase_sf"/>
</dbReference>
<evidence type="ECO:0000256" key="1">
    <source>
        <dbReference type="ARBA" id="ARBA00022723"/>
    </source>
</evidence>
<evidence type="ECO:0000256" key="5">
    <source>
        <dbReference type="ARBA" id="ARBA00023004"/>
    </source>
</evidence>
<dbReference type="EMBL" id="CAUOFW020003658">
    <property type="protein sequence ID" value="CAK9161299.1"/>
    <property type="molecule type" value="Genomic_DNA"/>
</dbReference>
<evidence type="ECO:0000256" key="3">
    <source>
        <dbReference type="ARBA" id="ARBA00022964"/>
    </source>
</evidence>
<dbReference type="PANTHER" id="PTHR11903">
    <property type="entry name" value="PROSTAGLANDIN G/H SYNTHASE"/>
    <property type="match status" value="1"/>
</dbReference>
<keyword evidence="3" id="KW-0223">Dioxygenase</keyword>
<dbReference type="Pfam" id="PF03098">
    <property type="entry name" value="An_peroxidase"/>
    <property type="match status" value="1"/>
</dbReference>
<dbReference type="Gene3D" id="1.10.640.10">
    <property type="entry name" value="Haem peroxidase domain superfamily, animal type"/>
    <property type="match status" value="2"/>
</dbReference>
<name>A0ABC8SVZ5_9AQUA</name>
<evidence type="ECO:0000256" key="4">
    <source>
        <dbReference type="ARBA" id="ARBA00023002"/>
    </source>
</evidence>
<evidence type="ECO:0000313" key="6">
    <source>
        <dbReference type="EMBL" id="CAK9161299.1"/>
    </source>
</evidence>
<evidence type="ECO:0000256" key="2">
    <source>
        <dbReference type="ARBA" id="ARBA00022821"/>
    </source>
</evidence>